<sequence length="301" mass="32696">MLELGLFFMLKEGFLVALNKKQGWSRVYAQALLASAFACNFSAFLSAEENGVFLGGGFQYSHLAGKDNYSQPLLHFVRNGVVYGQAGYDQPGKISSNLYGGDVQIGYKQFFGESKIFGLRYYGFFSGQTGNATFSFSAVPSQGIAASSVVARAVDLFYGAGIDMLFNFYKSADHAFGLFVGAMVGGSSWMIGKAYNTSGHYCATPSNGQCISVNDYYAQSAKSAKQSGDYAKFSPTSLQVIVNVGLRLNFTRHQGLEAGVRIPTIEAPYYIERNVLMQGKDAYTIALKRAVVAFANYVISF</sequence>
<dbReference type="AlphaFoldDB" id="A0A1M4NGU9"/>
<proteinExistence type="predicted"/>
<name>A0A1M4NGU9_9HELI</name>
<dbReference type="EMBL" id="LT633236">
    <property type="protein sequence ID" value="SFZ71488.1"/>
    <property type="molecule type" value="Genomic_DNA"/>
</dbReference>
<organism evidence="1">
    <name type="scientific">Helicobacter baculiformis</name>
    <dbReference type="NCBI Taxonomy" id="427351"/>
    <lineage>
        <taxon>Bacteria</taxon>
        <taxon>Pseudomonadati</taxon>
        <taxon>Campylobacterota</taxon>
        <taxon>Epsilonproteobacteria</taxon>
        <taxon>Campylobacterales</taxon>
        <taxon>Helicobacteraceae</taxon>
        <taxon>Helicobacter</taxon>
    </lineage>
</organism>
<reference evidence="1" key="1">
    <citation type="submission" date="2016-10" db="EMBL/GenBank/DDBJ databases">
        <title>Proteomic and phylogenetic analysis of the outer membrane protein repertoire of gastric Helicobacter species.</title>
        <authorList>
            <person name="Joosten M."/>
        </authorList>
    </citation>
    <scope>NUCLEOTIDE SEQUENCE</scope>
    <source>
        <strain evidence="1">HbacM50</strain>
    </source>
</reference>
<dbReference type="OrthoDB" id="5319509at2"/>
<gene>
    <name evidence="1" type="primary">omp264</name>
</gene>
<dbReference type="Pfam" id="PF01856">
    <property type="entry name" value="HP_OMP"/>
    <property type="match status" value="1"/>
</dbReference>
<dbReference type="PRINTS" id="PR01776">
    <property type="entry name" value="HPOMPFAMILY"/>
</dbReference>
<dbReference type="InterPro" id="IPR002718">
    <property type="entry name" value="OMP_Helicobacter"/>
</dbReference>
<protein>
    <submittedName>
        <fullName evidence="1">OMP264</fullName>
    </submittedName>
</protein>
<accession>A0A1M4NGU9</accession>
<evidence type="ECO:0000313" key="1">
    <source>
        <dbReference type="EMBL" id="SFZ71488.1"/>
    </source>
</evidence>